<evidence type="ECO:0000313" key="2">
    <source>
        <dbReference type="EMBL" id="XBY44372.1"/>
    </source>
</evidence>
<accession>A0AAU7XBM1</accession>
<organism evidence="2">
    <name type="scientific">Methyloraptor flagellatus</name>
    <dbReference type="NCBI Taxonomy" id="3162530"/>
    <lineage>
        <taxon>Bacteria</taxon>
        <taxon>Pseudomonadati</taxon>
        <taxon>Pseudomonadota</taxon>
        <taxon>Alphaproteobacteria</taxon>
        <taxon>Hyphomicrobiales</taxon>
        <taxon>Ancalomicrobiaceae</taxon>
        <taxon>Methyloraptor</taxon>
    </lineage>
</organism>
<sequence length="383" mass="39919">MAAAIRPVLADRTRTLREEIEALAAERPEAPAWIVGDAEAHAPVWTLADIAGLAHRYARFAIVAGAAADQGRRGARVAVVMPAGPQRTAALLGLAMAGAAAAPVPETATPDALGRWLTALAAPHVLLAPAWLDGFEAAVPHLRSPAQVWVDGTPHLAYMRIDEALAGFSETPLERLDRRPLRPDTTALVVPCGPVEAPAAVRISHRRVLALGHALATGLDLADGDRLALPPGASALDTLVAALAVWTAGGAIAEPVGSEDLAIQPAAPRPLRRDRWHLPLIDGLPLIGRGEAEGALGRPPRPSLPVSPFACRLALRPAGEGQITIAERLDDKGAKRILHAGAAITGDQWLLTGPNAHLSPDGAWEPSVPSDLAPPPRRNAVPP</sequence>
<dbReference type="KEGG" id="mflg:ABS361_20535"/>
<dbReference type="AlphaFoldDB" id="A0AAU7XBM1"/>
<gene>
    <name evidence="2" type="ORF">ABS361_20535</name>
</gene>
<proteinExistence type="predicted"/>
<protein>
    <recommendedName>
        <fullName evidence="3">AMP-dependent synthetase/ligase domain-containing protein</fullName>
    </recommendedName>
</protein>
<dbReference type="SUPFAM" id="SSF56801">
    <property type="entry name" value="Acetyl-CoA synthetase-like"/>
    <property type="match status" value="1"/>
</dbReference>
<reference evidence="2" key="1">
    <citation type="submission" date="2024-06" db="EMBL/GenBank/DDBJ databases">
        <title>Methylostella associata gen. nov., sp. nov., a novel Ancalomicrobiaceae-affiliated facultatively methylotrophic bacteria that feed on methanotrophs of the genus Methylococcus.</title>
        <authorList>
            <person name="Saltykova V."/>
            <person name="Danilova O.V."/>
            <person name="Oshkin I.Y."/>
            <person name="Belova S.E."/>
            <person name="Pimenov N.V."/>
            <person name="Dedysh S.N."/>
        </authorList>
    </citation>
    <scope>NUCLEOTIDE SEQUENCE</scope>
    <source>
        <strain evidence="2">S20</strain>
    </source>
</reference>
<feature type="region of interest" description="Disordered" evidence="1">
    <location>
        <begin position="352"/>
        <end position="383"/>
    </location>
</feature>
<dbReference type="Gene3D" id="3.40.50.12780">
    <property type="entry name" value="N-terminal domain of ligase-like"/>
    <property type="match status" value="1"/>
</dbReference>
<dbReference type="EMBL" id="CP158568">
    <property type="protein sequence ID" value="XBY44372.1"/>
    <property type="molecule type" value="Genomic_DNA"/>
</dbReference>
<feature type="compositionally biased region" description="Pro residues" evidence="1">
    <location>
        <begin position="372"/>
        <end position="383"/>
    </location>
</feature>
<evidence type="ECO:0000256" key="1">
    <source>
        <dbReference type="SAM" id="MobiDB-lite"/>
    </source>
</evidence>
<dbReference type="RefSeq" id="WP_407049466.1">
    <property type="nucleotide sequence ID" value="NZ_CP158568.1"/>
</dbReference>
<name>A0AAU7XBM1_9HYPH</name>
<evidence type="ECO:0008006" key="3">
    <source>
        <dbReference type="Google" id="ProtNLM"/>
    </source>
</evidence>
<dbReference type="InterPro" id="IPR042099">
    <property type="entry name" value="ANL_N_sf"/>
</dbReference>